<evidence type="ECO:0000259" key="4">
    <source>
        <dbReference type="SMART" id="SM00729"/>
    </source>
</evidence>
<dbReference type="Pfam" id="PF04055">
    <property type="entry name" value="Radical_SAM"/>
    <property type="match status" value="1"/>
</dbReference>
<evidence type="ECO:0000313" key="5">
    <source>
        <dbReference type="EMBL" id="EFW03987.1"/>
    </source>
</evidence>
<proteinExistence type="predicted"/>
<dbReference type="InterPro" id="IPR058240">
    <property type="entry name" value="rSAM_sf"/>
</dbReference>
<dbReference type="SMART" id="SM00729">
    <property type="entry name" value="Elp3"/>
    <property type="match status" value="1"/>
</dbReference>
<accession>E7GDD6</accession>
<dbReference type="GeneID" id="78228345"/>
<feature type="domain" description="Elp3/MiaA/NifB-like radical SAM core" evidence="4">
    <location>
        <begin position="22"/>
        <end position="246"/>
    </location>
</feature>
<dbReference type="SUPFAM" id="SSF102114">
    <property type="entry name" value="Radical SAM enzymes"/>
    <property type="match status" value="1"/>
</dbReference>
<dbReference type="eggNOG" id="COG1533">
    <property type="taxonomic scope" value="Bacteria"/>
</dbReference>
<dbReference type="EMBL" id="ADKX01000041">
    <property type="protein sequence ID" value="EFW03987.1"/>
    <property type="molecule type" value="Genomic_DNA"/>
</dbReference>
<keyword evidence="1" id="KW-0479">Metal-binding</keyword>
<dbReference type="GO" id="GO:0003824">
    <property type="term" value="F:catalytic activity"/>
    <property type="evidence" value="ECO:0007669"/>
    <property type="project" value="InterPro"/>
</dbReference>
<evidence type="ECO:0000313" key="6">
    <source>
        <dbReference type="Proteomes" id="UP000003157"/>
    </source>
</evidence>
<dbReference type="GO" id="GO:0046872">
    <property type="term" value="F:metal ion binding"/>
    <property type="evidence" value="ECO:0007669"/>
    <property type="project" value="UniProtKB-KW"/>
</dbReference>
<sequence>MQTIPAKTILSKNKYANVWFGNDYNMNLYRGCHHGCIYCDSRSECYQNDEFDIVKKKEKALDILSLELMKKRQKGVVGIGAMSDSYNQYEKKEEITRGALQLIRDYRFGVSLETKSDLVVRDIDLFLEIQKYNDVIVKMTITTYDDTLSKIIEPHVCVSSKRFAAIKKMSQAGLFTGILMGPVLPFINDTEDNVIQMVRLAHLHEAKFIHAYFGVTLRDRQRDYYYEKLDEFFPGLKEKYMKYYGSRYNCNCLKASHLWRVFQRECKKYGLLYKMDDIIKAYKTHQQKFEQLTLF</sequence>
<dbReference type="SFLD" id="SFLDS00029">
    <property type="entry name" value="Radical_SAM"/>
    <property type="match status" value="1"/>
</dbReference>
<keyword evidence="2" id="KW-0408">Iron</keyword>
<dbReference type="SFLD" id="SFLDG01084">
    <property type="entry name" value="Uncharacterised_Radical_SAM_Su"/>
    <property type="match status" value="1"/>
</dbReference>
<keyword evidence="3" id="KW-0411">Iron-sulfur</keyword>
<dbReference type="HOGENOM" id="CLU_015525_2_0_9"/>
<dbReference type="Proteomes" id="UP000003157">
    <property type="component" value="Unassembled WGS sequence"/>
</dbReference>
<comment type="caution">
    <text evidence="5">The sequence shown here is derived from an EMBL/GenBank/DDBJ whole genome shotgun (WGS) entry which is preliminary data.</text>
</comment>
<dbReference type="CDD" id="cd01335">
    <property type="entry name" value="Radical_SAM"/>
    <property type="match status" value="1"/>
</dbReference>
<dbReference type="STRING" id="100884.GCA_000269565_00432"/>
<dbReference type="OrthoDB" id="9785699at2"/>
<evidence type="ECO:0000256" key="1">
    <source>
        <dbReference type="ARBA" id="ARBA00022723"/>
    </source>
</evidence>
<dbReference type="RefSeq" id="WP_008789866.1">
    <property type="nucleotide sequence ID" value="NZ_AKCB01000001.1"/>
</dbReference>
<dbReference type="InterPro" id="IPR007197">
    <property type="entry name" value="rSAM"/>
</dbReference>
<dbReference type="AlphaFoldDB" id="E7GDD6"/>
<dbReference type="InterPro" id="IPR006638">
    <property type="entry name" value="Elp3/MiaA/NifB-like_rSAM"/>
</dbReference>
<dbReference type="GO" id="GO:0051536">
    <property type="term" value="F:iron-sulfur cluster binding"/>
    <property type="evidence" value="ECO:0007669"/>
    <property type="project" value="UniProtKB-KW"/>
</dbReference>
<evidence type="ECO:0000256" key="3">
    <source>
        <dbReference type="ARBA" id="ARBA00023014"/>
    </source>
</evidence>
<dbReference type="PANTHER" id="PTHR43432">
    <property type="entry name" value="SLR0285 PROTEIN"/>
    <property type="match status" value="1"/>
</dbReference>
<gene>
    <name evidence="5" type="ORF">HMPREF9488_02779</name>
</gene>
<reference evidence="5 6" key="1">
    <citation type="submission" date="2010-12" db="EMBL/GenBank/DDBJ databases">
        <title>The Genome Sequence of Coprobacillus sp. strain 29_1.</title>
        <authorList>
            <consortium name="The Broad Institute Genome Sequencing Platform"/>
            <person name="Earl A."/>
            <person name="Ward D."/>
            <person name="Feldgarden M."/>
            <person name="Gevers D."/>
            <person name="Daigneault M."/>
            <person name="Sibley C.D."/>
            <person name="White A."/>
            <person name="Strauss J."/>
            <person name="Allen-Vercoe E."/>
            <person name="Young S.K."/>
            <person name="Zeng Q."/>
            <person name="Gargeya S."/>
            <person name="Fitzgerald M."/>
            <person name="Haas B."/>
            <person name="Abouelleil A."/>
            <person name="Alvarado L."/>
            <person name="Arachchi H.M."/>
            <person name="Berlin A."/>
            <person name="Brown A."/>
            <person name="Chapman S.B."/>
            <person name="Chen Z."/>
            <person name="Dunbar C."/>
            <person name="Freedman E."/>
            <person name="Gearin G."/>
            <person name="Gellesch M."/>
            <person name="Goldberg J."/>
            <person name="Griggs A."/>
            <person name="Gujja S."/>
            <person name="Heilman E."/>
            <person name="Heiman D."/>
            <person name="Howarth C."/>
            <person name="Larson L."/>
            <person name="Lui A."/>
            <person name="MacDonald P.J.P."/>
            <person name="Mehta T."/>
            <person name="Montmayeur A."/>
            <person name="Murphy C."/>
            <person name="Neiman D."/>
            <person name="Pearson M."/>
            <person name="Priest M."/>
            <person name="Roberts A."/>
            <person name="Saif S."/>
            <person name="Shea T."/>
            <person name="Shenoy N."/>
            <person name="Sisk P."/>
            <person name="Stolte C."/>
            <person name="Sykes S."/>
            <person name="White J."/>
            <person name="Yandava C."/>
            <person name="Nusbaum C."/>
            <person name="Birren B."/>
        </authorList>
    </citation>
    <scope>NUCLEOTIDE SEQUENCE [LARGE SCALE GENOMIC DNA]</scope>
    <source>
        <strain evidence="5 6">29_1</strain>
    </source>
</reference>
<dbReference type="PANTHER" id="PTHR43432:SF5">
    <property type="entry name" value="ELP3_MIAA_NIFB-LIKE RADICAL SAM CORE DOMAIN-CONTAINING PROTEIN"/>
    <property type="match status" value="1"/>
</dbReference>
<keyword evidence="6" id="KW-1185">Reference proteome</keyword>
<evidence type="ECO:0000256" key="2">
    <source>
        <dbReference type="ARBA" id="ARBA00023004"/>
    </source>
</evidence>
<dbReference type="InterPro" id="IPR040086">
    <property type="entry name" value="MJ0683-like"/>
</dbReference>
<dbReference type="Gene3D" id="3.80.30.30">
    <property type="match status" value="1"/>
</dbReference>
<name>E7GDD6_9FIRM</name>
<protein>
    <submittedName>
        <fullName evidence="5">Radical SAM domain-containing protein</fullName>
    </submittedName>
</protein>
<organism evidence="5 6">
    <name type="scientific">Coprobacillus cateniformis</name>
    <dbReference type="NCBI Taxonomy" id="100884"/>
    <lineage>
        <taxon>Bacteria</taxon>
        <taxon>Bacillati</taxon>
        <taxon>Bacillota</taxon>
        <taxon>Erysipelotrichia</taxon>
        <taxon>Erysipelotrichales</taxon>
        <taxon>Coprobacillaceae</taxon>
        <taxon>Coprobacillus</taxon>
    </lineage>
</organism>